<evidence type="ECO:0000256" key="3">
    <source>
        <dbReference type="ARBA" id="ARBA00022729"/>
    </source>
</evidence>
<dbReference type="InterPro" id="IPR016187">
    <property type="entry name" value="CTDL_fold"/>
</dbReference>
<organism evidence="9 10">
    <name type="scientific">Tigriopus californicus</name>
    <name type="common">Marine copepod</name>
    <dbReference type="NCBI Taxonomy" id="6832"/>
    <lineage>
        <taxon>Eukaryota</taxon>
        <taxon>Metazoa</taxon>
        <taxon>Ecdysozoa</taxon>
        <taxon>Arthropoda</taxon>
        <taxon>Crustacea</taxon>
        <taxon>Multicrustacea</taxon>
        <taxon>Hexanauplia</taxon>
        <taxon>Copepoda</taxon>
        <taxon>Harpacticoida</taxon>
        <taxon>Harpacticidae</taxon>
        <taxon>Tigriopus</taxon>
    </lineage>
</organism>
<dbReference type="Gene3D" id="3.10.100.10">
    <property type="entry name" value="Mannose-Binding Protein A, subunit A"/>
    <property type="match status" value="1"/>
</dbReference>
<keyword evidence="5" id="KW-1133">Transmembrane helix</keyword>
<proteinExistence type="predicted"/>
<feature type="chain" id="PRO_5021787321" description="C-type lectin domain-containing protein" evidence="7">
    <location>
        <begin position="25"/>
        <end position="203"/>
    </location>
</feature>
<dbReference type="InterPro" id="IPR001304">
    <property type="entry name" value="C-type_lectin-like"/>
</dbReference>
<dbReference type="Proteomes" id="UP000318571">
    <property type="component" value="Chromosome 5"/>
</dbReference>
<evidence type="ECO:0000256" key="5">
    <source>
        <dbReference type="ARBA" id="ARBA00022989"/>
    </source>
</evidence>
<feature type="non-terminal residue" evidence="9">
    <location>
        <position position="203"/>
    </location>
</feature>
<dbReference type="Pfam" id="PF00059">
    <property type="entry name" value="Lectin_C"/>
    <property type="match status" value="1"/>
</dbReference>
<evidence type="ECO:0000256" key="4">
    <source>
        <dbReference type="ARBA" id="ARBA00022734"/>
    </source>
</evidence>
<keyword evidence="6" id="KW-0472">Membrane</keyword>
<evidence type="ECO:0000256" key="2">
    <source>
        <dbReference type="ARBA" id="ARBA00022692"/>
    </source>
</evidence>
<name>A0A553PES3_TIGCA</name>
<dbReference type="GO" id="GO:0030246">
    <property type="term" value="F:carbohydrate binding"/>
    <property type="evidence" value="ECO:0007669"/>
    <property type="project" value="UniProtKB-KW"/>
</dbReference>
<protein>
    <recommendedName>
        <fullName evidence="8">C-type lectin domain-containing protein</fullName>
    </recommendedName>
</protein>
<keyword evidence="10" id="KW-1185">Reference proteome</keyword>
<comment type="subcellular location">
    <subcellularLocation>
        <location evidence="1">Membrane</location>
        <topology evidence="1">Single-pass type I membrane protein</topology>
    </subcellularLocation>
</comment>
<evidence type="ECO:0000256" key="6">
    <source>
        <dbReference type="ARBA" id="ARBA00023136"/>
    </source>
</evidence>
<evidence type="ECO:0000259" key="8">
    <source>
        <dbReference type="PROSITE" id="PS50041"/>
    </source>
</evidence>
<dbReference type="PANTHER" id="PTHR14789">
    <property type="entry name" value="CHONDROLECTIN VARIANT CHODLFDELTAE"/>
    <property type="match status" value="1"/>
</dbReference>
<feature type="signal peptide" evidence="7">
    <location>
        <begin position="1"/>
        <end position="24"/>
    </location>
</feature>
<evidence type="ECO:0000256" key="1">
    <source>
        <dbReference type="ARBA" id="ARBA00004479"/>
    </source>
</evidence>
<dbReference type="GO" id="GO:0016020">
    <property type="term" value="C:membrane"/>
    <property type="evidence" value="ECO:0007669"/>
    <property type="project" value="UniProtKB-SubCell"/>
</dbReference>
<keyword evidence="4" id="KW-0430">Lectin</keyword>
<evidence type="ECO:0000256" key="7">
    <source>
        <dbReference type="SAM" id="SignalP"/>
    </source>
</evidence>
<evidence type="ECO:0000313" key="9">
    <source>
        <dbReference type="EMBL" id="TRY76174.1"/>
    </source>
</evidence>
<keyword evidence="3 7" id="KW-0732">Signal</keyword>
<keyword evidence="2" id="KW-0812">Transmembrane</keyword>
<evidence type="ECO:0000313" key="10">
    <source>
        <dbReference type="Proteomes" id="UP000318571"/>
    </source>
</evidence>
<gene>
    <name evidence="9" type="ORF">TCAL_10615</name>
</gene>
<reference evidence="9 10" key="1">
    <citation type="journal article" date="2018" name="Nat. Ecol. Evol.">
        <title>Genomic signatures of mitonuclear coevolution across populations of Tigriopus californicus.</title>
        <authorList>
            <person name="Barreto F.S."/>
            <person name="Watson E.T."/>
            <person name="Lima T.G."/>
            <person name="Willett C.S."/>
            <person name="Edmands S."/>
            <person name="Li W."/>
            <person name="Burton R.S."/>
        </authorList>
    </citation>
    <scope>NUCLEOTIDE SEQUENCE [LARGE SCALE GENOMIC DNA]</scope>
    <source>
        <strain evidence="9 10">San Diego</strain>
    </source>
</reference>
<dbReference type="PROSITE" id="PS50041">
    <property type="entry name" value="C_TYPE_LECTIN_2"/>
    <property type="match status" value="1"/>
</dbReference>
<dbReference type="SUPFAM" id="SSF56436">
    <property type="entry name" value="C-type lectin-like"/>
    <property type="match status" value="1"/>
</dbReference>
<dbReference type="EMBL" id="VCGU01000004">
    <property type="protein sequence ID" value="TRY76174.1"/>
    <property type="molecule type" value="Genomic_DNA"/>
</dbReference>
<dbReference type="InterPro" id="IPR016186">
    <property type="entry name" value="C-type_lectin-like/link_sf"/>
</dbReference>
<dbReference type="SMART" id="SM00034">
    <property type="entry name" value="CLECT"/>
    <property type="match status" value="1"/>
</dbReference>
<sequence>MSSMERGFLRTLLWLILSFRPVWCACPLSYEEQSDKLCYSLKMSPKLFAQAKEDCEKDDANLAIINTNEQLNIAQFFWDETKSKGGEGIWVGITNPSKRHCTWGTSACQSALNQFKWVNGLNFEYDTWWNDKIRANTGEECFRFRESSSVGTPFILDDGLCSDSWPFLCQAKMLITCPVSNMPSLSFGDSTWDGTTNTLGTSI</sequence>
<comment type="caution">
    <text evidence="9">The sequence shown here is derived from an EMBL/GenBank/DDBJ whole genome shotgun (WGS) entry which is preliminary data.</text>
</comment>
<dbReference type="CDD" id="cd00037">
    <property type="entry name" value="CLECT"/>
    <property type="match status" value="1"/>
</dbReference>
<dbReference type="AlphaFoldDB" id="A0A553PES3"/>
<accession>A0A553PES3</accession>
<feature type="domain" description="C-type lectin" evidence="8">
    <location>
        <begin position="34"/>
        <end position="170"/>
    </location>
</feature>
<dbReference type="InterPro" id="IPR051505">
    <property type="entry name" value="C-type_lectin_domain"/>
</dbReference>